<accession>A0A179SVT0</accession>
<evidence type="ECO:0000313" key="1">
    <source>
        <dbReference type="EMBL" id="OAS85190.1"/>
    </source>
</evidence>
<dbReference type="OrthoDB" id="1957909at2"/>
<dbReference type="NCBIfam" id="TIGR02833">
    <property type="entry name" value="spore_III_AB"/>
    <property type="match status" value="1"/>
</dbReference>
<comment type="caution">
    <text evidence="1">The sequence shown here is derived from an EMBL/GenBank/DDBJ whole genome shotgun (WGS) entry which is preliminary data.</text>
</comment>
<keyword evidence="2" id="KW-1185">Reference proteome</keyword>
<evidence type="ECO:0000313" key="2">
    <source>
        <dbReference type="Proteomes" id="UP000078534"/>
    </source>
</evidence>
<sequence>MIKWMGALLIILATTWAGFEAAKHLSERTRQLRQLKVALQSLEAEIMYGHTSLIVAAQHISKQLPKPLSIFFEQFAKKLEKGHTSVKGAWEESLQDVWRFTAFKQGEYEVLKQFGETLGQHDRISQQKHIKLTLSHLEREEADAIDRQNRYERMMKSLGVLAGLLLVILLM</sequence>
<dbReference type="Proteomes" id="UP000078534">
    <property type="component" value="Unassembled WGS sequence"/>
</dbReference>
<dbReference type="RefSeq" id="WP_066335315.1">
    <property type="nucleotide sequence ID" value="NZ_LWSG01000023.1"/>
</dbReference>
<protein>
    <submittedName>
        <fullName evidence="1">Stage III sporulation protein SpoAB</fullName>
    </submittedName>
</protein>
<gene>
    <name evidence="1" type="ORF">A6K24_06695</name>
</gene>
<dbReference type="EMBL" id="LWSG01000023">
    <property type="protein sequence ID" value="OAS85190.1"/>
    <property type="molecule type" value="Genomic_DNA"/>
</dbReference>
<dbReference type="InterPro" id="IPR014198">
    <property type="entry name" value="Spore_III_AB"/>
</dbReference>
<proteinExistence type="predicted"/>
<dbReference type="AlphaFoldDB" id="A0A179SVT0"/>
<dbReference type="PIRSF" id="PIRSF021435">
    <property type="entry name" value="SpoIIIAB"/>
    <property type="match status" value="1"/>
</dbReference>
<organism evidence="1 2">
    <name type="scientific">Metabacillus litoralis</name>
    <dbReference type="NCBI Taxonomy" id="152268"/>
    <lineage>
        <taxon>Bacteria</taxon>
        <taxon>Bacillati</taxon>
        <taxon>Bacillota</taxon>
        <taxon>Bacilli</taxon>
        <taxon>Bacillales</taxon>
        <taxon>Bacillaceae</taxon>
        <taxon>Metabacillus</taxon>
    </lineage>
</organism>
<dbReference type="Pfam" id="PF09548">
    <property type="entry name" value="Spore_III_AB"/>
    <property type="match status" value="1"/>
</dbReference>
<name>A0A179SVT0_9BACI</name>
<reference evidence="2" key="1">
    <citation type="submission" date="2016-04" db="EMBL/GenBank/DDBJ databases">
        <authorList>
            <person name="Lyu Z."/>
            <person name="Lyu W."/>
        </authorList>
    </citation>
    <scope>NUCLEOTIDE SEQUENCE [LARGE SCALE GENOMIC DNA]</scope>
    <source>
        <strain evidence="2">C44</strain>
    </source>
</reference>
<dbReference type="STRING" id="152268.A6K24_06695"/>